<dbReference type="InterPro" id="IPR014743">
    <property type="entry name" value="Cl-channel_core"/>
</dbReference>
<feature type="transmembrane region" description="Helical" evidence="5">
    <location>
        <begin position="146"/>
        <end position="169"/>
    </location>
</feature>
<evidence type="ECO:0000313" key="7">
    <source>
        <dbReference type="Proteomes" id="UP000516349"/>
    </source>
</evidence>
<evidence type="ECO:0000313" key="6">
    <source>
        <dbReference type="EMBL" id="QNT77846.1"/>
    </source>
</evidence>
<dbReference type="GO" id="GO:0015108">
    <property type="term" value="F:chloride transmembrane transporter activity"/>
    <property type="evidence" value="ECO:0007669"/>
    <property type="project" value="InterPro"/>
</dbReference>
<feature type="transmembrane region" description="Helical" evidence="5">
    <location>
        <begin position="394"/>
        <end position="414"/>
    </location>
</feature>
<dbReference type="PRINTS" id="PR00762">
    <property type="entry name" value="CLCHANNEL"/>
</dbReference>
<dbReference type="Proteomes" id="UP000516349">
    <property type="component" value="Chromosome"/>
</dbReference>
<dbReference type="InterPro" id="IPR001807">
    <property type="entry name" value="ClC"/>
</dbReference>
<evidence type="ECO:0000256" key="3">
    <source>
        <dbReference type="ARBA" id="ARBA00022989"/>
    </source>
</evidence>
<dbReference type="EMBL" id="CP060244">
    <property type="protein sequence ID" value="QNT77846.1"/>
    <property type="molecule type" value="Genomic_DNA"/>
</dbReference>
<proteinExistence type="predicted"/>
<dbReference type="GO" id="GO:0016020">
    <property type="term" value="C:membrane"/>
    <property type="evidence" value="ECO:0007669"/>
    <property type="project" value="UniProtKB-SubCell"/>
</dbReference>
<dbReference type="SUPFAM" id="SSF81340">
    <property type="entry name" value="Clc chloride channel"/>
    <property type="match status" value="1"/>
</dbReference>
<keyword evidence="4 5" id="KW-0472">Membrane</keyword>
<name>A0A7H1NPY6_9PROT</name>
<feature type="transmembrane region" description="Helical" evidence="5">
    <location>
        <begin position="20"/>
        <end position="41"/>
    </location>
</feature>
<dbReference type="AlphaFoldDB" id="A0A7H1NPY6"/>
<keyword evidence="7" id="KW-1185">Reference proteome</keyword>
<dbReference type="Gene3D" id="1.10.3080.10">
    <property type="entry name" value="Clc chloride channel"/>
    <property type="match status" value="1"/>
</dbReference>
<comment type="subcellular location">
    <subcellularLocation>
        <location evidence="1">Membrane</location>
        <topology evidence="1">Multi-pass membrane protein</topology>
    </subcellularLocation>
</comment>
<reference evidence="6 7" key="1">
    <citation type="submission" date="2020-08" db="EMBL/GenBank/DDBJ databases">
        <title>Complete genome sequence of Entomobacter blattae G55GP.</title>
        <authorList>
            <person name="Poehlein A."/>
            <person name="Guzman J."/>
            <person name="Daniel R."/>
            <person name="Vilcinskas A."/>
        </authorList>
    </citation>
    <scope>NUCLEOTIDE SEQUENCE [LARGE SCALE GENOMIC DNA]</scope>
    <source>
        <strain evidence="6 7">G55GP</strain>
    </source>
</reference>
<evidence type="ECO:0000256" key="2">
    <source>
        <dbReference type="ARBA" id="ARBA00022692"/>
    </source>
</evidence>
<accession>A0A7H1NPY6</accession>
<feature type="transmembrane region" description="Helical" evidence="5">
    <location>
        <begin position="265"/>
        <end position="283"/>
    </location>
</feature>
<evidence type="ECO:0000256" key="5">
    <source>
        <dbReference type="SAM" id="Phobius"/>
    </source>
</evidence>
<dbReference type="KEGG" id="ebla:JGUZn3_06040"/>
<protein>
    <submittedName>
        <fullName evidence="6">Chloride/fluoride channel protein</fullName>
    </submittedName>
</protein>
<dbReference type="CDD" id="cd03682">
    <property type="entry name" value="ClC_sycA_like"/>
    <property type="match status" value="1"/>
</dbReference>
<dbReference type="PANTHER" id="PTHR43427">
    <property type="entry name" value="CHLORIDE CHANNEL PROTEIN CLC-E"/>
    <property type="match status" value="1"/>
</dbReference>
<dbReference type="Pfam" id="PF00654">
    <property type="entry name" value="Voltage_CLC"/>
    <property type="match status" value="1"/>
</dbReference>
<evidence type="ECO:0000256" key="1">
    <source>
        <dbReference type="ARBA" id="ARBA00004141"/>
    </source>
</evidence>
<evidence type="ECO:0000256" key="4">
    <source>
        <dbReference type="ARBA" id="ARBA00023136"/>
    </source>
</evidence>
<feature type="transmembrane region" description="Helical" evidence="5">
    <location>
        <begin position="181"/>
        <end position="203"/>
    </location>
</feature>
<feature type="transmembrane region" description="Helical" evidence="5">
    <location>
        <begin position="223"/>
        <end position="245"/>
    </location>
</feature>
<keyword evidence="3 5" id="KW-1133">Transmembrane helix</keyword>
<gene>
    <name evidence="6" type="primary">eriC</name>
    <name evidence="6" type="ORF">JGUZn3_06040</name>
</gene>
<dbReference type="InterPro" id="IPR050368">
    <property type="entry name" value="ClC-type_chloride_channel"/>
</dbReference>
<feature type="transmembrane region" description="Helical" evidence="5">
    <location>
        <begin position="53"/>
        <end position="72"/>
    </location>
</feature>
<sequence>MPFFSLMLLFLPVLRAMKWLILIIPMSAVVGSLCALFLAALEAATHYRVAHPAILFLLPFAGVVTASIYFWFGGESERGNNLILEQIQKPYSGVPLRMAPLVLVSTVISHLFGASVGREGTAVQIGGSIASGFANLFKLSQEATRVLLISGIAAGFGAVFGTPVAGAIFGLEVIAIGKVDYLALVPALLASLIADWVCHAWGIHHTLYTVLFSGYSLRDEPPFHTNLILLAKVALCGVCFGLCSLVFSESTHRLGKFFKTICPKAWLRPVIGGTLTIIFVYLLDTRDYLGLGITAPEPNGASILNFFGPQSYPYSALIKILFTIVALASEFKGGEVTPLFFIGAALGNILSVWLNAPMDLLAAIGFMAVFAGASNTPIACTMMGIELFGAQNTVYLATGCFIAYLCSGHTGIYLSQQIFRSKIHTPVNLTEHPLRVTRQNLLWPFGRSDKTQHPSEK</sequence>
<organism evidence="6 7">
    <name type="scientific">Entomobacter blattae</name>
    <dbReference type="NCBI Taxonomy" id="2762277"/>
    <lineage>
        <taxon>Bacteria</taxon>
        <taxon>Pseudomonadati</taxon>
        <taxon>Pseudomonadota</taxon>
        <taxon>Alphaproteobacteria</taxon>
        <taxon>Acetobacterales</taxon>
        <taxon>Acetobacteraceae</taxon>
        <taxon>Entomobacter</taxon>
    </lineage>
</organism>
<feature type="transmembrane region" description="Helical" evidence="5">
    <location>
        <begin position="336"/>
        <end position="354"/>
    </location>
</feature>
<feature type="transmembrane region" description="Helical" evidence="5">
    <location>
        <begin position="360"/>
        <end position="382"/>
    </location>
</feature>
<keyword evidence="2 5" id="KW-0812">Transmembrane</keyword>
<dbReference type="PANTHER" id="PTHR43427:SF12">
    <property type="entry name" value="CHLORIDE TRANSPORTER"/>
    <property type="match status" value="1"/>
</dbReference>